<dbReference type="InterPro" id="IPR023631">
    <property type="entry name" value="Amidase_dom"/>
</dbReference>
<dbReference type="InterPro" id="IPR036928">
    <property type="entry name" value="AS_sf"/>
</dbReference>
<proteinExistence type="inferred from homology"/>
<dbReference type="InterPro" id="IPR020556">
    <property type="entry name" value="Amidase_CS"/>
</dbReference>
<comment type="caution">
    <text evidence="3">The sequence shown here is derived from an EMBL/GenBank/DDBJ whole genome shotgun (WGS) entry which is preliminary data.</text>
</comment>
<dbReference type="RefSeq" id="WP_119703484.1">
    <property type="nucleotide sequence ID" value="NZ_JBHSOI010000001.1"/>
</dbReference>
<dbReference type="EMBL" id="QUBR01000001">
    <property type="protein sequence ID" value="REK73372.1"/>
    <property type="molecule type" value="Genomic_DNA"/>
</dbReference>
<name>A0A371PBS0_9ACTN</name>
<organism evidence="3 4">
    <name type="scientific">Aeromicrobium endophyticum</name>
    <dbReference type="NCBI Taxonomy" id="2292704"/>
    <lineage>
        <taxon>Bacteria</taxon>
        <taxon>Bacillati</taxon>
        <taxon>Actinomycetota</taxon>
        <taxon>Actinomycetes</taxon>
        <taxon>Propionibacteriales</taxon>
        <taxon>Nocardioidaceae</taxon>
        <taxon>Aeromicrobium</taxon>
    </lineage>
</organism>
<accession>A0A371PBS0</accession>
<protein>
    <submittedName>
        <fullName evidence="3">Amidase</fullName>
    </submittedName>
</protein>
<dbReference type="GO" id="GO:0003824">
    <property type="term" value="F:catalytic activity"/>
    <property type="evidence" value="ECO:0007669"/>
    <property type="project" value="InterPro"/>
</dbReference>
<dbReference type="Pfam" id="PF01425">
    <property type="entry name" value="Amidase"/>
    <property type="match status" value="1"/>
</dbReference>
<dbReference type="InterPro" id="IPR000120">
    <property type="entry name" value="Amidase"/>
</dbReference>
<dbReference type="OrthoDB" id="9811471at2"/>
<gene>
    <name evidence="3" type="ORF">DX116_07420</name>
</gene>
<evidence type="ECO:0000259" key="2">
    <source>
        <dbReference type="Pfam" id="PF01425"/>
    </source>
</evidence>
<dbReference type="AlphaFoldDB" id="A0A371PBS0"/>
<dbReference type="Gene3D" id="3.90.1300.10">
    <property type="entry name" value="Amidase signature (AS) domain"/>
    <property type="match status" value="1"/>
</dbReference>
<evidence type="ECO:0000313" key="3">
    <source>
        <dbReference type="EMBL" id="REK73372.1"/>
    </source>
</evidence>
<dbReference type="PROSITE" id="PS00571">
    <property type="entry name" value="AMIDASES"/>
    <property type="match status" value="1"/>
</dbReference>
<comment type="similarity">
    <text evidence="1">Belongs to the amidase family.</text>
</comment>
<reference evidence="3 4" key="1">
    <citation type="submission" date="2018-08" db="EMBL/GenBank/DDBJ databases">
        <title>Aeromicrobium sp. M2KJ-4, whole genome shotgun sequence.</title>
        <authorList>
            <person name="Tuo L."/>
        </authorList>
    </citation>
    <scope>NUCLEOTIDE SEQUENCE [LARGE SCALE GENOMIC DNA]</scope>
    <source>
        <strain evidence="3 4">M2KJ-4</strain>
    </source>
</reference>
<feature type="domain" description="Amidase" evidence="2">
    <location>
        <begin position="25"/>
        <end position="446"/>
    </location>
</feature>
<dbReference type="Proteomes" id="UP000265581">
    <property type="component" value="Unassembled WGS sequence"/>
</dbReference>
<evidence type="ECO:0000256" key="1">
    <source>
        <dbReference type="ARBA" id="ARBA00009199"/>
    </source>
</evidence>
<keyword evidence="4" id="KW-1185">Reference proteome</keyword>
<sequence length="471" mass="49513">MSELHDLDATDQARLLRDREVSSVELVTHHLDRVERHGPALGAFVTVTAERALAQAAAADALLAAGHAPVFTGVPTAIKDLTSTAGVRTTMGSVAMRDLVPTVDAHVVRLIQEAGLISLGKTNTPEFGLSSYTDNDLVGPARTPWDLARNAGGSSGGAAAAVAAGLVPMAQGSDGGGSIRIPASSCGIFGFKPSRGRVSAGPSGSDWSGLAVDGPISRTVRDAAALLDVLAHPMPGDLRPLPDPSVPFAEWARRTPGRLRIARWSGTHLDGIAPGPDALEAWEAASRLLESLGHEVVDVANPFPSELEPQFNVIWSSGIAGAPIPPEADPSLRANTRYWRERGGRASAVELARAMQFVEATTREVVTALQPYDAMLTPTLALPPQPVEWFNESGDPVEDHHRELLYTPYTALYNMSGQPAASLPLHWTAEGLPVGVMLAGLPGQDGPLFSLCAQVEAAAPWHDRHPPGFGG</sequence>
<evidence type="ECO:0000313" key="4">
    <source>
        <dbReference type="Proteomes" id="UP000265581"/>
    </source>
</evidence>
<dbReference type="PANTHER" id="PTHR11895:SF7">
    <property type="entry name" value="GLUTAMYL-TRNA(GLN) AMIDOTRANSFERASE SUBUNIT A, MITOCHONDRIAL"/>
    <property type="match status" value="1"/>
</dbReference>
<dbReference type="PANTHER" id="PTHR11895">
    <property type="entry name" value="TRANSAMIDASE"/>
    <property type="match status" value="1"/>
</dbReference>
<dbReference type="SUPFAM" id="SSF75304">
    <property type="entry name" value="Amidase signature (AS) enzymes"/>
    <property type="match status" value="1"/>
</dbReference>